<evidence type="ECO:0000256" key="1">
    <source>
        <dbReference type="SAM" id="MobiDB-lite"/>
    </source>
</evidence>
<dbReference type="InParanoid" id="H0EER9"/>
<comment type="caution">
    <text evidence="2">The sequence shown here is derived from an EMBL/GenBank/DDBJ whole genome shotgun (WGS) entry which is preliminary data.</text>
</comment>
<dbReference type="OrthoDB" id="3508416at2759"/>
<keyword evidence="3" id="KW-1185">Reference proteome</keyword>
<dbReference type="AlphaFoldDB" id="H0EER9"/>
<accession>H0EER9</accession>
<feature type="compositionally biased region" description="Basic and acidic residues" evidence="1">
    <location>
        <begin position="103"/>
        <end position="116"/>
    </location>
</feature>
<name>H0EER9_GLAL7</name>
<feature type="region of interest" description="Disordered" evidence="1">
    <location>
        <begin position="88"/>
        <end position="116"/>
    </location>
</feature>
<feature type="region of interest" description="Disordered" evidence="1">
    <location>
        <begin position="173"/>
        <end position="197"/>
    </location>
</feature>
<proteinExistence type="predicted"/>
<sequence>MKTWILRVKKDPVKQIVQLPQGNHRKTCLDVPEGERSKKLRRSFENQDLLIHATIANEFQGVGSLLDLKNNKRDTRQFWKSLYSLEHQPSRDYQGPNQRTTRGRQEEYEEHVRRTRGEGNLSAYYAPNKPAGEFADQQHMQLALRPAQGPRPAGGMSNRPNDHRRGYENMGLSTIQATTKRSRSTTDADNGWLPSSFFGTTEELHWK</sequence>
<protein>
    <submittedName>
        <fullName evidence="2">Uncharacterized protein</fullName>
    </submittedName>
</protein>
<dbReference type="HOGENOM" id="CLU_1326489_0_0_1"/>
<gene>
    <name evidence="2" type="ORF">M7I_0953</name>
</gene>
<organism evidence="2 3">
    <name type="scientific">Glarea lozoyensis (strain ATCC 74030 / MF5533)</name>
    <dbReference type="NCBI Taxonomy" id="1104152"/>
    <lineage>
        <taxon>Eukaryota</taxon>
        <taxon>Fungi</taxon>
        <taxon>Dikarya</taxon>
        <taxon>Ascomycota</taxon>
        <taxon>Pezizomycotina</taxon>
        <taxon>Leotiomycetes</taxon>
        <taxon>Helotiales</taxon>
        <taxon>Helotiaceae</taxon>
        <taxon>Glarea</taxon>
    </lineage>
</organism>
<dbReference type="EMBL" id="AGUE01000016">
    <property type="protein sequence ID" value="EHL02982.1"/>
    <property type="molecule type" value="Genomic_DNA"/>
</dbReference>
<evidence type="ECO:0000313" key="2">
    <source>
        <dbReference type="EMBL" id="EHL02982.1"/>
    </source>
</evidence>
<reference evidence="2 3" key="1">
    <citation type="journal article" date="2012" name="Eukaryot. Cell">
        <title>Genome sequence of the fungus Glarea lozoyensis: the first genome sequence of a species from the Helotiaceae family.</title>
        <authorList>
            <person name="Youssar L."/>
            <person name="Gruening B.A."/>
            <person name="Erxleben A."/>
            <person name="Guenther S."/>
            <person name="Huettel W."/>
        </authorList>
    </citation>
    <scope>NUCLEOTIDE SEQUENCE [LARGE SCALE GENOMIC DNA]</scope>
    <source>
        <strain evidence="3">ATCC 74030 / MF5533</strain>
    </source>
</reference>
<evidence type="ECO:0000313" key="3">
    <source>
        <dbReference type="Proteomes" id="UP000005446"/>
    </source>
</evidence>
<dbReference type="Proteomes" id="UP000005446">
    <property type="component" value="Unassembled WGS sequence"/>
</dbReference>